<feature type="region of interest" description="Disordered" evidence="1">
    <location>
        <begin position="1"/>
        <end position="27"/>
    </location>
</feature>
<gene>
    <name evidence="2" type="ORF">PAHAL_9G584800</name>
</gene>
<evidence type="ECO:0000313" key="2">
    <source>
        <dbReference type="EMBL" id="PAN51312.1"/>
    </source>
</evidence>
<sequence length="145" mass="15613">MAGGWKRGARAVAAGEERGRQGPWWGASCPPLARALRAQLGEGAMHPSVPPDRQDGNATKLQLASCRGPPKRKKKTIEPLSESSIVPIGSTQKAMQFPPRSGSGSNQLEQLSIEYPILPTRESTPPPATSKPRKEKKTKRKAKIA</sequence>
<feature type="compositionally biased region" description="Polar residues" evidence="1">
    <location>
        <begin position="81"/>
        <end position="94"/>
    </location>
</feature>
<accession>A0A2S3IU48</accession>
<protein>
    <submittedName>
        <fullName evidence="2">Uncharacterized protein</fullName>
    </submittedName>
</protein>
<name>A0A2S3IU48_9POAL</name>
<feature type="region of interest" description="Disordered" evidence="1">
    <location>
        <begin position="41"/>
        <end position="145"/>
    </location>
</feature>
<feature type="compositionally biased region" description="Basic residues" evidence="1">
    <location>
        <begin position="131"/>
        <end position="145"/>
    </location>
</feature>
<dbReference type="EMBL" id="CM008054">
    <property type="protein sequence ID" value="PAN51312.1"/>
    <property type="molecule type" value="Genomic_DNA"/>
</dbReference>
<dbReference type="AlphaFoldDB" id="A0A2S3IU48"/>
<evidence type="ECO:0000256" key="1">
    <source>
        <dbReference type="SAM" id="MobiDB-lite"/>
    </source>
</evidence>
<dbReference type="Gramene" id="PAN51312">
    <property type="protein sequence ID" value="PAN51312"/>
    <property type="gene ID" value="PAHAL_9G584800"/>
</dbReference>
<organism evidence="2">
    <name type="scientific">Panicum hallii</name>
    <dbReference type="NCBI Taxonomy" id="206008"/>
    <lineage>
        <taxon>Eukaryota</taxon>
        <taxon>Viridiplantae</taxon>
        <taxon>Streptophyta</taxon>
        <taxon>Embryophyta</taxon>
        <taxon>Tracheophyta</taxon>
        <taxon>Spermatophyta</taxon>
        <taxon>Magnoliopsida</taxon>
        <taxon>Liliopsida</taxon>
        <taxon>Poales</taxon>
        <taxon>Poaceae</taxon>
        <taxon>PACMAD clade</taxon>
        <taxon>Panicoideae</taxon>
        <taxon>Panicodae</taxon>
        <taxon>Paniceae</taxon>
        <taxon>Panicinae</taxon>
        <taxon>Panicum</taxon>
        <taxon>Panicum sect. Panicum</taxon>
    </lineage>
</organism>
<reference evidence="2" key="1">
    <citation type="submission" date="2018-04" db="EMBL/GenBank/DDBJ databases">
        <title>WGS assembly of Panicum hallii.</title>
        <authorList>
            <person name="Lovell J."/>
            <person name="Jenkins J."/>
            <person name="Lowry D."/>
            <person name="Mamidi S."/>
            <person name="Sreedasyam A."/>
            <person name="Weng X."/>
            <person name="Barry K."/>
            <person name="Bonette J."/>
            <person name="Campitelli B."/>
            <person name="Daum C."/>
            <person name="Gordon S."/>
            <person name="Gould B."/>
            <person name="Lipzen A."/>
            <person name="Macqueen A."/>
            <person name="Palacio-Mejia J."/>
            <person name="Plott C."/>
            <person name="Shakirov E."/>
            <person name="Shu S."/>
            <person name="Yoshinaga Y."/>
            <person name="Zane M."/>
            <person name="Rokhsar D."/>
            <person name="Grimwood J."/>
            <person name="Schmutz J."/>
            <person name="Juenger T."/>
        </authorList>
    </citation>
    <scope>NUCLEOTIDE SEQUENCE [LARGE SCALE GENOMIC DNA]</scope>
    <source>
        <strain evidence="2">FIL2</strain>
    </source>
</reference>
<dbReference type="Proteomes" id="UP000243499">
    <property type="component" value="Chromosome 9"/>
</dbReference>
<proteinExistence type="predicted"/>